<dbReference type="Pfam" id="PF00023">
    <property type="entry name" value="Ank"/>
    <property type="match status" value="1"/>
</dbReference>
<dbReference type="Pfam" id="PF23239">
    <property type="entry name" value="DUF7069"/>
    <property type="match status" value="1"/>
</dbReference>
<evidence type="ECO:0000313" key="7">
    <source>
        <dbReference type="EMBL" id="CEJ93014.1"/>
    </source>
</evidence>
<dbReference type="Pfam" id="PF01048">
    <property type="entry name" value="PNP_UDP_1"/>
    <property type="match status" value="1"/>
</dbReference>
<feature type="domain" description="DUF7069" evidence="5">
    <location>
        <begin position="587"/>
        <end position="641"/>
    </location>
</feature>
<feature type="repeat" description="ANK" evidence="2">
    <location>
        <begin position="919"/>
        <end position="951"/>
    </location>
</feature>
<dbReference type="EMBL" id="CDHN01000005">
    <property type="protein sequence ID" value="CEJ93014.1"/>
    <property type="molecule type" value="Genomic_DNA"/>
</dbReference>
<feature type="repeat" description="ANK" evidence="2">
    <location>
        <begin position="886"/>
        <end position="918"/>
    </location>
</feature>
<accession>A0A0A1TE22</accession>
<organism evidence="7 8">
    <name type="scientific">[Torrubiella] hemipterigena</name>
    <dbReference type="NCBI Taxonomy" id="1531966"/>
    <lineage>
        <taxon>Eukaryota</taxon>
        <taxon>Fungi</taxon>
        <taxon>Dikarya</taxon>
        <taxon>Ascomycota</taxon>
        <taxon>Pezizomycotina</taxon>
        <taxon>Sordariomycetes</taxon>
        <taxon>Hypocreomycetidae</taxon>
        <taxon>Hypocreales</taxon>
        <taxon>Clavicipitaceae</taxon>
        <taxon>Clavicipitaceae incertae sedis</taxon>
        <taxon>'Torrubiella' clade</taxon>
    </lineage>
</organism>
<feature type="domain" description="GPI inositol-deacylase winged helix" evidence="4">
    <location>
        <begin position="672"/>
        <end position="755"/>
    </location>
</feature>
<evidence type="ECO:0000259" key="5">
    <source>
        <dbReference type="Pfam" id="PF23239"/>
    </source>
</evidence>
<dbReference type="Gene3D" id="3.40.50.300">
    <property type="entry name" value="P-loop containing nucleotide triphosphate hydrolases"/>
    <property type="match status" value="1"/>
</dbReference>
<name>A0A0A1TE22_9HYPO</name>
<dbReference type="SUPFAM" id="SSF53167">
    <property type="entry name" value="Purine and uridine phosphorylases"/>
    <property type="match status" value="1"/>
</dbReference>
<feature type="repeat" description="ANK" evidence="2">
    <location>
        <begin position="1153"/>
        <end position="1180"/>
    </location>
</feature>
<keyword evidence="8" id="KW-1185">Reference proteome</keyword>
<protein>
    <submittedName>
        <fullName evidence="7">Uncharacterized protein</fullName>
    </submittedName>
</protein>
<feature type="repeat" description="ANK" evidence="2">
    <location>
        <begin position="1087"/>
        <end position="1114"/>
    </location>
</feature>
<dbReference type="InterPro" id="IPR000845">
    <property type="entry name" value="Nucleoside_phosphorylase_d"/>
</dbReference>
<proteinExistence type="predicted"/>
<dbReference type="PROSITE" id="PS50088">
    <property type="entry name" value="ANK_REPEAT"/>
    <property type="match status" value="9"/>
</dbReference>
<dbReference type="InterPro" id="IPR055497">
    <property type="entry name" value="DUF7069"/>
</dbReference>
<dbReference type="Proteomes" id="UP000039046">
    <property type="component" value="Unassembled WGS sequence"/>
</dbReference>
<evidence type="ECO:0000256" key="2">
    <source>
        <dbReference type="PROSITE-ProRule" id="PRU00023"/>
    </source>
</evidence>
<dbReference type="InterPro" id="IPR027417">
    <property type="entry name" value="P-loop_NTPase"/>
</dbReference>
<gene>
    <name evidence="7" type="ORF">VHEMI08634</name>
</gene>
<evidence type="ECO:0000313" key="8">
    <source>
        <dbReference type="Proteomes" id="UP000039046"/>
    </source>
</evidence>
<dbReference type="PANTHER" id="PTHR46082">
    <property type="entry name" value="ATP/GTP-BINDING PROTEIN-RELATED"/>
    <property type="match status" value="1"/>
</dbReference>
<keyword evidence="1" id="KW-0677">Repeat</keyword>
<dbReference type="Pfam" id="PF12796">
    <property type="entry name" value="Ank_2"/>
    <property type="match status" value="4"/>
</dbReference>
<dbReference type="InterPro" id="IPR054471">
    <property type="entry name" value="GPIID_WHD"/>
</dbReference>
<reference evidence="7 8" key="1">
    <citation type="journal article" date="2015" name="Genome Announc.">
        <title>Draft Genome Sequence and Gene Annotation of the Entomopathogenic Fungus Verticillium hemipterigenum.</title>
        <authorList>
            <person name="Horn F."/>
            <person name="Habel A."/>
            <person name="Scharf D.H."/>
            <person name="Dworschak J."/>
            <person name="Brakhage A.A."/>
            <person name="Guthke R."/>
            <person name="Hertweck C."/>
            <person name="Linde J."/>
        </authorList>
    </citation>
    <scope>NUCLEOTIDE SEQUENCE [LARGE SCALE GENOMIC DNA]</scope>
</reference>
<dbReference type="OrthoDB" id="4959772at2759"/>
<dbReference type="STRING" id="1531966.A0A0A1TE22"/>
<dbReference type="GO" id="GO:0003824">
    <property type="term" value="F:catalytic activity"/>
    <property type="evidence" value="ECO:0007669"/>
    <property type="project" value="InterPro"/>
</dbReference>
<feature type="repeat" description="ANK" evidence="2">
    <location>
        <begin position="950"/>
        <end position="982"/>
    </location>
</feature>
<dbReference type="Gene3D" id="1.25.40.20">
    <property type="entry name" value="Ankyrin repeat-containing domain"/>
    <property type="match status" value="2"/>
</dbReference>
<keyword evidence="2" id="KW-0040">ANK repeat</keyword>
<feature type="repeat" description="ANK" evidence="2">
    <location>
        <begin position="983"/>
        <end position="1015"/>
    </location>
</feature>
<dbReference type="AlphaFoldDB" id="A0A0A1TE22"/>
<dbReference type="InterPro" id="IPR053137">
    <property type="entry name" value="NLR-like"/>
</dbReference>
<feature type="repeat" description="ANK" evidence="2">
    <location>
        <begin position="1115"/>
        <end position="1147"/>
    </location>
</feature>
<evidence type="ECO:0000259" key="3">
    <source>
        <dbReference type="Pfam" id="PF01048"/>
    </source>
</evidence>
<dbReference type="InterPro" id="IPR036770">
    <property type="entry name" value="Ankyrin_rpt-contain_sf"/>
</dbReference>
<feature type="domain" description="Nucleoside phosphorylase" evidence="3">
    <location>
        <begin position="11"/>
        <end position="289"/>
    </location>
</feature>
<sequence length="1212" mass="135176">MTPPALDAYQIGWICALPIEVAAAKEMFDESFGTLDEQPKADTNSYALGRVGRHYVVIASLPDGQYGTTSAAAVAINMMRTFSRSVRIGLMVGIAGGIPSSDHDIRLGDIVVSRPEGTCGGVIQYDMGKVVQDGKFQRTGSLNSPPRSILAAVGQMRAAALADDPSYPEYIQKATQRNARTRQTFGKPDISTDQLFKIDHDHPAMAVTCDQCPSEWAEAREARQESEPQVFYGIIASGNEVIKHGATRERLRKETGALCFEMEAAGLMMDFPCVVVRGICDYADSHKTKRWQGYAALAAASYAKELLGYIPTGQVSQEILVTELCASLLDGFQEANKNLEKAFNQRERQHQEKITLALTKEQQACHQAFKTSTYEEYKNINRDRADGTCRWILDNDQYLAWQKSNHNDLLWISADPGCGKSVLAKSLIDKDLKTSASLKVCYFFFKDNNKQHKLTTALCAVLHQLFSQQPNLLSHALPSWEQNKEKIQQESEELWRILIACTSDPTFTSAVCIFDALDECRVADQVSLIKKLEAFYVEGHSLARQNPLKFLVTSRPYNDIQRHFHQATELFPCIHISGEDKNAQVHDEISLVVKLRVTELGKSLQLSSDIQNRLEAQLLSMEHRTYLWLHLAIDDIETRFQNSLEPEEESIDLIPSSVDAAYKEILNRVPSDKKADVQKILRIIIGARRPLTINEMAIALGIARGTTSETRKKPWLKKEGLAAKIRHLCGLFVFIQDSRIYLIHQTAKEFLLREGDIWSLGRSETETLLSEICISYLLSEDTNGNMNEEDSDIQGFLQYAAVYWPDHVREMPLEAELLRQKRIDQLYDTTSQRFMLWYKVFWNKTMKYHYRRVMNNIRMAAFNGHSQVVQRFIQRNRPAINNSDKDGATALHWASERGHYETVQVLLENGADVNARGGNYKYSLIAASSQGSLEIVRLLLEYGAEVDAQDDNNALEAASSRGYFEVARLLLQNGADAKAQSTSYGNILQYASFHGSVDIVQLLLEYGADVNIQGGHYGNALEAASSQGNLEIVRLLLQKGADVNAPGGIYSNTLQAGLLTNNLDIVRLLVEYGADVNAPCGYYGNILQVASSKGNRDIVRLLLEYGADINVFGSDDCNAVQVALLEGNIDVVHLLLEHGADVHAQGGIYGNILQVASFKGNIDIVQLLIERGVDVNAQGGRYETALQAAILYDHLDIVQLLLENGAVDRKEV</sequence>
<feature type="repeat" description="ANK" evidence="2">
    <location>
        <begin position="1181"/>
        <end position="1206"/>
    </location>
</feature>
<dbReference type="PRINTS" id="PR01415">
    <property type="entry name" value="ANKYRIN"/>
</dbReference>
<dbReference type="PROSITE" id="PS50297">
    <property type="entry name" value="ANK_REP_REGION"/>
    <property type="match status" value="9"/>
</dbReference>
<dbReference type="Pfam" id="PF24883">
    <property type="entry name" value="NPHP3_N"/>
    <property type="match status" value="1"/>
</dbReference>
<feature type="domain" description="Nephrocystin 3-like N-terminal" evidence="6">
    <location>
        <begin position="387"/>
        <end position="555"/>
    </location>
</feature>
<dbReference type="SUPFAM" id="SSF48403">
    <property type="entry name" value="Ankyrin repeat"/>
    <property type="match status" value="1"/>
</dbReference>
<dbReference type="PANTHER" id="PTHR46082:SF11">
    <property type="entry name" value="AAA+ ATPASE DOMAIN-CONTAINING PROTEIN-RELATED"/>
    <property type="match status" value="1"/>
</dbReference>
<evidence type="ECO:0000256" key="1">
    <source>
        <dbReference type="ARBA" id="ARBA00022737"/>
    </source>
</evidence>
<evidence type="ECO:0000259" key="4">
    <source>
        <dbReference type="Pfam" id="PF22939"/>
    </source>
</evidence>
<evidence type="ECO:0000259" key="6">
    <source>
        <dbReference type="Pfam" id="PF24883"/>
    </source>
</evidence>
<dbReference type="InterPro" id="IPR056884">
    <property type="entry name" value="NPHP3-like_N"/>
</dbReference>
<dbReference type="SMART" id="SM00248">
    <property type="entry name" value="ANK"/>
    <property type="match status" value="11"/>
</dbReference>
<dbReference type="SUPFAM" id="SSF52540">
    <property type="entry name" value="P-loop containing nucleoside triphosphate hydrolases"/>
    <property type="match status" value="1"/>
</dbReference>
<dbReference type="InterPro" id="IPR035994">
    <property type="entry name" value="Nucleoside_phosphorylase_sf"/>
</dbReference>
<dbReference type="Gene3D" id="3.40.50.1580">
    <property type="entry name" value="Nucleoside phosphorylase domain"/>
    <property type="match status" value="1"/>
</dbReference>
<dbReference type="HOGENOM" id="CLU_000288_34_2_1"/>
<feature type="repeat" description="ANK" evidence="2">
    <location>
        <begin position="1016"/>
        <end position="1048"/>
    </location>
</feature>
<dbReference type="InterPro" id="IPR002110">
    <property type="entry name" value="Ankyrin_rpt"/>
</dbReference>
<dbReference type="GO" id="GO:0009116">
    <property type="term" value="P:nucleoside metabolic process"/>
    <property type="evidence" value="ECO:0007669"/>
    <property type="project" value="InterPro"/>
</dbReference>
<dbReference type="Pfam" id="PF22939">
    <property type="entry name" value="WHD_GPIID"/>
    <property type="match status" value="1"/>
</dbReference>